<dbReference type="Proteomes" id="UP000289340">
    <property type="component" value="Chromosome 1"/>
</dbReference>
<dbReference type="GO" id="GO:0005886">
    <property type="term" value="C:plasma membrane"/>
    <property type="evidence" value="ECO:0007669"/>
    <property type="project" value="UniProtKB-SubCell"/>
</dbReference>
<keyword evidence="4" id="KW-1133">Transmembrane helix</keyword>
<dbReference type="InterPro" id="IPR003855">
    <property type="entry name" value="K+_transporter"/>
</dbReference>
<evidence type="ECO:0000313" key="7">
    <source>
        <dbReference type="Proteomes" id="UP000289340"/>
    </source>
</evidence>
<name>A0A445M0Q6_GLYSO</name>
<dbReference type="PANTHER" id="PTHR30540">
    <property type="entry name" value="OSMOTIC STRESS POTASSIUM TRANSPORTER"/>
    <property type="match status" value="1"/>
</dbReference>
<dbReference type="GO" id="GO:0015079">
    <property type="term" value="F:potassium ion transmembrane transporter activity"/>
    <property type="evidence" value="ECO:0007669"/>
    <property type="project" value="InterPro"/>
</dbReference>
<feature type="region of interest" description="Disordered" evidence="3">
    <location>
        <begin position="145"/>
        <end position="165"/>
    </location>
</feature>
<dbReference type="AlphaFoldDB" id="A0A445M0Q6"/>
<evidence type="ECO:0000256" key="3">
    <source>
        <dbReference type="SAM" id="MobiDB-lite"/>
    </source>
</evidence>
<keyword evidence="4" id="KW-0472">Membrane</keyword>
<dbReference type="InterPro" id="IPR053951">
    <property type="entry name" value="K_trans_N"/>
</dbReference>
<evidence type="ECO:0000256" key="2">
    <source>
        <dbReference type="ARBA" id="ARBA00008440"/>
    </source>
</evidence>
<dbReference type="Pfam" id="PF02705">
    <property type="entry name" value="K_trans"/>
    <property type="match status" value="1"/>
</dbReference>
<comment type="caution">
    <text evidence="6">The sequence shown here is derived from an EMBL/GenBank/DDBJ whole genome shotgun (WGS) entry which is preliminary data.</text>
</comment>
<feature type="compositionally biased region" description="Pro residues" evidence="3">
    <location>
        <begin position="145"/>
        <end position="157"/>
    </location>
</feature>
<dbReference type="PANTHER" id="PTHR30540:SF98">
    <property type="entry name" value="POTASSIUM TRANSPORTER 6"/>
    <property type="match status" value="1"/>
</dbReference>
<keyword evidence="4" id="KW-0812">Transmembrane</keyword>
<organism evidence="6 7">
    <name type="scientific">Glycine soja</name>
    <name type="common">Wild soybean</name>
    <dbReference type="NCBI Taxonomy" id="3848"/>
    <lineage>
        <taxon>Eukaryota</taxon>
        <taxon>Viridiplantae</taxon>
        <taxon>Streptophyta</taxon>
        <taxon>Embryophyta</taxon>
        <taxon>Tracheophyta</taxon>
        <taxon>Spermatophyta</taxon>
        <taxon>Magnoliopsida</taxon>
        <taxon>eudicotyledons</taxon>
        <taxon>Gunneridae</taxon>
        <taxon>Pentapetalae</taxon>
        <taxon>rosids</taxon>
        <taxon>fabids</taxon>
        <taxon>Fabales</taxon>
        <taxon>Fabaceae</taxon>
        <taxon>Papilionoideae</taxon>
        <taxon>50 kb inversion clade</taxon>
        <taxon>NPAAA clade</taxon>
        <taxon>indigoferoid/millettioid clade</taxon>
        <taxon>Phaseoleae</taxon>
        <taxon>Glycine</taxon>
        <taxon>Glycine subgen. Soja</taxon>
    </lineage>
</organism>
<comment type="similarity">
    <text evidence="2">Belongs to the HAK/KUP transporter (TC 2.A.72.3) family.</text>
</comment>
<feature type="transmembrane region" description="Helical" evidence="4">
    <location>
        <begin position="195"/>
        <end position="216"/>
    </location>
</feature>
<feature type="domain" description="K+ potassium transporter integral membrane" evidence="5">
    <location>
        <begin position="174"/>
        <end position="231"/>
    </location>
</feature>
<protein>
    <submittedName>
        <fullName evidence="6">Potassium transporter 8</fullName>
    </submittedName>
</protein>
<sequence>MGDQTMKGLSLYDDVDTEINFQLTKEAVDFSLCLVGRFLTNKNIRVPIMKEQLANIQVLIDIHKPLRQSKRIKKPEGDAREVKFNDLKAVVVAPNGSMTAEQPANGRLQQIPAAIIILTLTLSYSFAHSLQVLLPPCHLRPRSLPLPSPLRRPPPQHPLRSLHPRRHQENKTFSLYVYRNTFAEDIGHSETNKEIYGVLSLVFWTLSLVPLVKYVFIVLKANDNGEGSTFAN</sequence>
<evidence type="ECO:0000256" key="4">
    <source>
        <dbReference type="SAM" id="Phobius"/>
    </source>
</evidence>
<evidence type="ECO:0000256" key="1">
    <source>
        <dbReference type="ARBA" id="ARBA00004651"/>
    </source>
</evidence>
<evidence type="ECO:0000259" key="5">
    <source>
        <dbReference type="Pfam" id="PF02705"/>
    </source>
</evidence>
<gene>
    <name evidence="6" type="ORF">D0Y65_000915</name>
</gene>
<reference evidence="6 7" key="1">
    <citation type="submission" date="2018-09" db="EMBL/GenBank/DDBJ databases">
        <title>A high-quality reference genome of wild soybean provides a powerful tool to mine soybean genomes.</title>
        <authorList>
            <person name="Xie M."/>
            <person name="Chung C.Y.L."/>
            <person name="Li M.-W."/>
            <person name="Wong F.-L."/>
            <person name="Chan T.-F."/>
            <person name="Lam H.-M."/>
        </authorList>
    </citation>
    <scope>NUCLEOTIDE SEQUENCE [LARGE SCALE GENOMIC DNA]</scope>
    <source>
        <strain evidence="7">cv. W05</strain>
        <tissue evidence="6">Hypocotyl of etiolated seedlings</tissue>
    </source>
</reference>
<keyword evidence="7" id="KW-1185">Reference proteome</keyword>
<evidence type="ECO:0000313" key="6">
    <source>
        <dbReference type="EMBL" id="RZC29118.1"/>
    </source>
</evidence>
<accession>A0A445M0Q6</accession>
<dbReference type="EMBL" id="QZWG01000001">
    <property type="protein sequence ID" value="RZC29118.1"/>
    <property type="molecule type" value="Genomic_DNA"/>
</dbReference>
<comment type="subcellular location">
    <subcellularLocation>
        <location evidence="1">Cell membrane</location>
        <topology evidence="1">Multi-pass membrane protein</topology>
    </subcellularLocation>
</comment>
<proteinExistence type="inferred from homology"/>